<dbReference type="EMBL" id="CADEBC010000561">
    <property type="protein sequence ID" value="CAB3252867.1"/>
    <property type="molecule type" value="Genomic_DNA"/>
</dbReference>
<feature type="transmembrane region" description="Helical" evidence="1">
    <location>
        <begin position="108"/>
        <end position="126"/>
    </location>
</feature>
<proteinExistence type="predicted"/>
<protein>
    <recommendedName>
        <fullName evidence="2">STING ligand-binding domain-containing protein</fullName>
    </recommendedName>
</protein>
<organism evidence="3 4">
    <name type="scientific">Arctia plantaginis</name>
    <name type="common">Wood tiger moth</name>
    <name type="synonym">Phalaena plantaginis</name>
    <dbReference type="NCBI Taxonomy" id="874455"/>
    <lineage>
        <taxon>Eukaryota</taxon>
        <taxon>Metazoa</taxon>
        <taxon>Ecdysozoa</taxon>
        <taxon>Arthropoda</taxon>
        <taxon>Hexapoda</taxon>
        <taxon>Insecta</taxon>
        <taxon>Pterygota</taxon>
        <taxon>Neoptera</taxon>
        <taxon>Endopterygota</taxon>
        <taxon>Lepidoptera</taxon>
        <taxon>Glossata</taxon>
        <taxon>Ditrysia</taxon>
        <taxon>Noctuoidea</taxon>
        <taxon>Erebidae</taxon>
        <taxon>Arctiinae</taxon>
        <taxon>Arctia</taxon>
    </lineage>
</organism>
<sequence>MVLRNLKMERGYVYVIQILLVAGIALGSQSIHLNNKQKWALSIARYIMYILTMHATELVSVVIHEVIQKKRDFNTQLFTKVSMNQLLMYVASVTVLFYNEEKLYSEDFLLICIAYLIIKYPMLIILGKATLSIGVGLAASYVEGYLMYIIPPAEDGMESFEDKMRKYESVHNVVVPVKKLFIIITKSMYSPADLNEFNKKSQREDVSRLEPCSSFDEVVKDVAGVKNRIYKSAVYKISRLSAPPVRVAAECATPLYTLYKAIQNKHVYNDIIDVSAEDVVFDFMSTLRMILAKNPQLKDKCEIVFFDDTNESLNLADVLLDRIKELEPDFEQLINSKN</sequence>
<gene>
    <name evidence="3" type="ORF">APLA_LOCUS13756</name>
</gene>
<feature type="transmembrane region" description="Helical" evidence="1">
    <location>
        <begin position="43"/>
        <end position="65"/>
    </location>
</feature>
<dbReference type="PANTHER" id="PTHR34339:SF1">
    <property type="entry name" value="STIMULATOR OF INTERFERON GENES PROTEIN"/>
    <property type="match status" value="1"/>
</dbReference>
<feature type="domain" description="STING ligand-binding" evidence="2">
    <location>
        <begin position="134"/>
        <end position="325"/>
    </location>
</feature>
<evidence type="ECO:0000259" key="2">
    <source>
        <dbReference type="Pfam" id="PF15009"/>
    </source>
</evidence>
<dbReference type="PANTHER" id="PTHR34339">
    <property type="entry name" value="STIMULATOR OF INTERFERON GENES PROTEIN"/>
    <property type="match status" value="1"/>
</dbReference>
<feature type="transmembrane region" description="Helical" evidence="1">
    <location>
        <begin position="12"/>
        <end position="31"/>
    </location>
</feature>
<dbReference type="InterPro" id="IPR055432">
    <property type="entry name" value="STING_LBD"/>
</dbReference>
<comment type="caution">
    <text evidence="3">The sequence shown here is derived from an EMBL/GenBank/DDBJ whole genome shotgun (WGS) entry which is preliminary data.</text>
</comment>
<keyword evidence="4" id="KW-1185">Reference proteome</keyword>
<dbReference type="GO" id="GO:0000045">
    <property type="term" value="P:autophagosome assembly"/>
    <property type="evidence" value="ECO:0007669"/>
    <property type="project" value="TreeGrafter"/>
</dbReference>
<dbReference type="GO" id="GO:0035438">
    <property type="term" value="F:cyclic-di-GMP binding"/>
    <property type="evidence" value="ECO:0007669"/>
    <property type="project" value="TreeGrafter"/>
</dbReference>
<dbReference type="GO" id="GO:0005789">
    <property type="term" value="C:endoplasmic reticulum membrane"/>
    <property type="evidence" value="ECO:0007669"/>
    <property type="project" value="TreeGrafter"/>
</dbReference>
<reference evidence="3 4" key="1">
    <citation type="submission" date="2020-04" db="EMBL/GenBank/DDBJ databases">
        <authorList>
            <person name="Wallbank WR R."/>
            <person name="Pardo Diaz C."/>
            <person name="Kozak K."/>
            <person name="Martin S."/>
            <person name="Jiggins C."/>
            <person name="Moest M."/>
            <person name="Warren A I."/>
            <person name="Byers J.R.P. K."/>
            <person name="Montejo-Kovacevich G."/>
            <person name="Yen C E."/>
        </authorList>
    </citation>
    <scope>NUCLEOTIDE SEQUENCE [LARGE SCALE GENOMIC DNA]</scope>
</reference>
<dbReference type="GO" id="GO:0032481">
    <property type="term" value="P:positive regulation of type I interferon production"/>
    <property type="evidence" value="ECO:0007669"/>
    <property type="project" value="InterPro"/>
</dbReference>
<keyword evidence="1" id="KW-0472">Membrane</keyword>
<accession>A0A8S1AW08</accession>
<dbReference type="GO" id="GO:0016239">
    <property type="term" value="P:positive regulation of macroautophagy"/>
    <property type="evidence" value="ECO:0007669"/>
    <property type="project" value="TreeGrafter"/>
</dbReference>
<dbReference type="Gene3D" id="3.40.50.12100">
    <property type="entry name" value="Stimulator of interferon genes protein"/>
    <property type="match status" value="1"/>
</dbReference>
<keyword evidence="1" id="KW-1133">Transmembrane helix</keyword>
<dbReference type="AlphaFoldDB" id="A0A8S1AW08"/>
<feature type="transmembrane region" description="Helical" evidence="1">
    <location>
        <begin position="77"/>
        <end position="96"/>
    </location>
</feature>
<name>A0A8S1AW08_ARCPL</name>
<dbReference type="GO" id="GO:0002218">
    <property type="term" value="P:activation of innate immune response"/>
    <property type="evidence" value="ECO:0007669"/>
    <property type="project" value="InterPro"/>
</dbReference>
<evidence type="ECO:0000256" key="1">
    <source>
        <dbReference type="SAM" id="Phobius"/>
    </source>
</evidence>
<dbReference type="InterPro" id="IPR038623">
    <property type="entry name" value="STING_C_sf"/>
</dbReference>
<dbReference type="Pfam" id="PF15009">
    <property type="entry name" value="STING_LBD"/>
    <property type="match status" value="1"/>
</dbReference>
<dbReference type="GO" id="GO:0045087">
    <property type="term" value="P:innate immune response"/>
    <property type="evidence" value="ECO:0007669"/>
    <property type="project" value="TreeGrafter"/>
</dbReference>
<dbReference type="GO" id="GO:0061709">
    <property type="term" value="P:reticulophagy"/>
    <property type="evidence" value="ECO:0007669"/>
    <property type="project" value="TreeGrafter"/>
</dbReference>
<dbReference type="GO" id="GO:0061507">
    <property type="term" value="F:2',3'-cyclic GMP-AMP binding"/>
    <property type="evidence" value="ECO:0007669"/>
    <property type="project" value="TreeGrafter"/>
</dbReference>
<evidence type="ECO:0000313" key="3">
    <source>
        <dbReference type="EMBL" id="CAB3252867.1"/>
    </source>
</evidence>
<dbReference type="Proteomes" id="UP000494106">
    <property type="component" value="Unassembled WGS sequence"/>
</dbReference>
<dbReference type="OrthoDB" id="6053839at2759"/>
<dbReference type="InterPro" id="IPR029158">
    <property type="entry name" value="STING"/>
</dbReference>
<dbReference type="GO" id="GO:0005776">
    <property type="term" value="C:autophagosome"/>
    <property type="evidence" value="ECO:0007669"/>
    <property type="project" value="TreeGrafter"/>
</dbReference>
<evidence type="ECO:0000313" key="4">
    <source>
        <dbReference type="Proteomes" id="UP000494106"/>
    </source>
</evidence>
<keyword evidence="1" id="KW-0812">Transmembrane</keyword>